<name>A0A150L5P3_9BACI</name>
<dbReference type="STRING" id="301148.B4135_4291"/>
<dbReference type="OrthoDB" id="9780552at2"/>
<feature type="transmembrane region" description="Helical" evidence="12">
    <location>
        <begin position="53"/>
        <end position="73"/>
    </location>
</feature>
<comment type="caution">
    <text evidence="12">Lacks conserved residue(s) required for the propagation of feature annotation.</text>
</comment>
<evidence type="ECO:0000256" key="3">
    <source>
        <dbReference type="ARBA" id="ARBA00022475"/>
    </source>
</evidence>
<evidence type="ECO:0000256" key="13">
    <source>
        <dbReference type="SAM" id="Coils"/>
    </source>
</evidence>
<evidence type="ECO:0000256" key="5">
    <source>
        <dbReference type="ARBA" id="ARBA00022729"/>
    </source>
</evidence>
<proteinExistence type="inferred from homology"/>
<dbReference type="GO" id="GO:0015031">
    <property type="term" value="P:protein transport"/>
    <property type="evidence" value="ECO:0007669"/>
    <property type="project" value="UniProtKB-KW"/>
</dbReference>
<dbReference type="PANTHER" id="PTHR12428">
    <property type="entry name" value="OXA1"/>
    <property type="match status" value="1"/>
</dbReference>
<keyword evidence="9" id="KW-0564">Palmitate</keyword>
<evidence type="ECO:0000313" key="17">
    <source>
        <dbReference type="EMBL" id="KYD07610.1"/>
    </source>
</evidence>
<evidence type="ECO:0000313" key="18">
    <source>
        <dbReference type="Proteomes" id="UP000075683"/>
    </source>
</evidence>
<dbReference type="InterPro" id="IPR028055">
    <property type="entry name" value="YidC/Oxa/ALB_C"/>
</dbReference>
<evidence type="ECO:0000256" key="12">
    <source>
        <dbReference type="HAMAP-Rule" id="MF_01811"/>
    </source>
</evidence>
<evidence type="ECO:0000256" key="6">
    <source>
        <dbReference type="ARBA" id="ARBA00022927"/>
    </source>
</evidence>
<dbReference type="InterPro" id="IPR047196">
    <property type="entry name" value="YidC_ALB_C"/>
</dbReference>
<dbReference type="PROSITE" id="PS51257">
    <property type="entry name" value="PROKAR_LIPOPROTEIN"/>
    <property type="match status" value="1"/>
</dbReference>
<dbReference type="PRINTS" id="PR00701">
    <property type="entry name" value="60KDINNERMP"/>
</dbReference>
<evidence type="ECO:0000256" key="4">
    <source>
        <dbReference type="ARBA" id="ARBA00022692"/>
    </source>
</evidence>
<dbReference type="InterPro" id="IPR001708">
    <property type="entry name" value="YidC/ALB3/OXA1/COX18"/>
</dbReference>
<comment type="similarity">
    <text evidence="12">Belongs to the OXA1/ALB3/YidC family. Type 2 subfamily.</text>
</comment>
<dbReference type="GO" id="GO:0005886">
    <property type="term" value="C:plasma membrane"/>
    <property type="evidence" value="ECO:0007669"/>
    <property type="project" value="UniProtKB-SubCell"/>
</dbReference>
<keyword evidence="8 12" id="KW-0472">Membrane</keyword>
<feature type="compositionally biased region" description="Basic residues" evidence="14">
    <location>
        <begin position="267"/>
        <end position="276"/>
    </location>
</feature>
<evidence type="ECO:0000256" key="2">
    <source>
        <dbReference type="ARBA" id="ARBA00022448"/>
    </source>
</evidence>
<dbReference type="PATRIC" id="fig|301148.3.peg.2686"/>
<protein>
    <recommendedName>
        <fullName evidence="12">Membrane protein insertase YidC</fullName>
    </recommendedName>
    <alternativeName>
        <fullName evidence="12">Foldase YidC</fullName>
    </alternativeName>
    <alternativeName>
        <fullName evidence="12">Membrane integrase YidC</fullName>
    </alternativeName>
    <alternativeName>
        <fullName evidence="12">Membrane protein YidC</fullName>
    </alternativeName>
</protein>
<dbReference type="EMBL" id="LQYT01000147">
    <property type="protein sequence ID" value="KYD07610.1"/>
    <property type="molecule type" value="Genomic_DNA"/>
</dbReference>
<keyword evidence="7 12" id="KW-1133">Transmembrane helix</keyword>
<reference evidence="17 18" key="1">
    <citation type="submission" date="2016-01" db="EMBL/GenBank/DDBJ databases">
        <title>Draft Genome Sequences of Seven Thermophilic Sporeformers Isolated from Foods.</title>
        <authorList>
            <person name="Berendsen E.M."/>
            <person name="Wells-Bennik M.H."/>
            <person name="Krawcyk A.O."/>
            <person name="De Jong A."/>
            <person name="Holsappel S."/>
            <person name="Eijlander R.T."/>
            <person name="Kuipers O.P."/>
        </authorList>
    </citation>
    <scope>NUCLEOTIDE SEQUENCE [LARGE SCALE GENOMIC DNA]</scope>
    <source>
        <strain evidence="17 18">B4135</strain>
    </source>
</reference>
<comment type="caution">
    <text evidence="17">The sequence shown here is derived from an EMBL/GenBank/DDBJ whole genome shotgun (WGS) entry which is preliminary data.</text>
</comment>
<evidence type="ECO:0000256" key="8">
    <source>
        <dbReference type="ARBA" id="ARBA00023136"/>
    </source>
</evidence>
<keyword evidence="2 12" id="KW-0813">Transport</keyword>
<evidence type="ECO:0000256" key="10">
    <source>
        <dbReference type="ARBA" id="ARBA00023186"/>
    </source>
</evidence>
<gene>
    <name evidence="12" type="primary">yidC</name>
    <name evidence="17" type="ORF">B4135_4291</name>
</gene>
<feature type="chain" id="PRO_5008866816" description="Membrane protein insertase YidC" evidence="15">
    <location>
        <begin position="24"/>
        <end position="276"/>
    </location>
</feature>
<evidence type="ECO:0000256" key="9">
    <source>
        <dbReference type="ARBA" id="ARBA00023139"/>
    </source>
</evidence>
<keyword evidence="5 12" id="KW-0732">Signal</keyword>
<dbReference type="NCBIfam" id="TIGR03592">
    <property type="entry name" value="yidC_oxa1_cterm"/>
    <property type="match status" value="1"/>
</dbReference>
<evidence type="ECO:0000259" key="16">
    <source>
        <dbReference type="Pfam" id="PF02096"/>
    </source>
</evidence>
<dbReference type="HAMAP" id="MF_01811">
    <property type="entry name" value="YidC_type2"/>
    <property type="match status" value="1"/>
</dbReference>
<dbReference type="RefSeq" id="WP_061570357.1">
    <property type="nucleotide sequence ID" value="NZ_LQYT01000147.1"/>
</dbReference>
<comment type="function">
    <text evidence="12">Required for the insertion and/or proper folding and/or complex formation of integral membrane proteins into the membrane. Involved in integration of membrane proteins that insert both dependently and independently of the Sec translocase complex, as well as at least some lipoproteins.</text>
</comment>
<evidence type="ECO:0000256" key="11">
    <source>
        <dbReference type="ARBA" id="ARBA00023288"/>
    </source>
</evidence>
<feature type="signal peptide" evidence="15">
    <location>
        <begin position="1"/>
        <end position="23"/>
    </location>
</feature>
<keyword evidence="4 12" id="KW-0812">Transmembrane</keyword>
<dbReference type="GO" id="GO:0032977">
    <property type="term" value="F:membrane insertase activity"/>
    <property type="evidence" value="ECO:0007669"/>
    <property type="project" value="InterPro"/>
</dbReference>
<evidence type="ECO:0000256" key="7">
    <source>
        <dbReference type="ARBA" id="ARBA00022989"/>
    </source>
</evidence>
<feature type="domain" description="Membrane insertase YidC/Oxa/ALB C-terminal" evidence="16">
    <location>
        <begin position="53"/>
        <end position="240"/>
    </location>
</feature>
<evidence type="ECO:0000256" key="14">
    <source>
        <dbReference type="SAM" id="MobiDB-lite"/>
    </source>
</evidence>
<keyword evidence="10 12" id="KW-0143">Chaperone</keyword>
<dbReference type="AlphaFoldDB" id="A0A150L5P3"/>
<comment type="subcellular location">
    <subcellularLocation>
        <location evidence="1 12">Cell membrane</location>
        <topology evidence="1 12">Multi-pass membrane protein</topology>
    </subcellularLocation>
</comment>
<sequence length="276" mass="31384">MKKRTLTIVLILAAMALSGCKSAETEGAFFHDYFVAPFIMMIKALGTFFNSNYGLAIIAITLIVRFALLPLVLHTTKKQQIMKQKMEIIRPEMEAIQKRLKAAKTKEEQAKLQQEMIQLYQKHNFNPFSMGCLPMLLQIPIWMGLYYAIRLSPEIYTHSFLWFNLGKPDTILAVIAAIAYYIQFQVSLFNIPAEQQAQMKLFGFLSPAMIFVASLTTSSALALYWVVSGLFLIIQTYFTKLYYQPKLEAAYGTGKKADNQAPGGKENRHKKSPQKK</sequence>
<keyword evidence="6 12" id="KW-0653">Protein transport</keyword>
<dbReference type="InterPro" id="IPR023060">
    <property type="entry name" value="YidC/YidC1/YidC2_Firmicutes"/>
</dbReference>
<feature type="region of interest" description="Disordered" evidence="14">
    <location>
        <begin position="254"/>
        <end position="276"/>
    </location>
</feature>
<keyword evidence="3 12" id="KW-1003">Cell membrane</keyword>
<dbReference type="GO" id="GO:0051205">
    <property type="term" value="P:protein insertion into membrane"/>
    <property type="evidence" value="ECO:0007669"/>
    <property type="project" value="TreeGrafter"/>
</dbReference>
<feature type="transmembrane region" description="Helical" evidence="12">
    <location>
        <begin position="128"/>
        <end position="149"/>
    </location>
</feature>
<keyword evidence="11 12" id="KW-0449">Lipoprotein</keyword>
<feature type="transmembrane region" description="Helical" evidence="12">
    <location>
        <begin position="169"/>
        <end position="189"/>
    </location>
</feature>
<dbReference type="CDD" id="cd20070">
    <property type="entry name" value="5TM_YidC_Alb3"/>
    <property type="match status" value="1"/>
</dbReference>
<dbReference type="PANTHER" id="PTHR12428:SF65">
    <property type="entry name" value="CYTOCHROME C OXIDASE ASSEMBLY PROTEIN COX18, MITOCHONDRIAL"/>
    <property type="match status" value="1"/>
</dbReference>
<evidence type="ECO:0000256" key="15">
    <source>
        <dbReference type="SAM" id="SignalP"/>
    </source>
</evidence>
<dbReference type="Proteomes" id="UP000075683">
    <property type="component" value="Unassembled WGS sequence"/>
</dbReference>
<dbReference type="Pfam" id="PF02096">
    <property type="entry name" value="60KD_IMP"/>
    <property type="match status" value="1"/>
</dbReference>
<organism evidence="17 18">
    <name type="scientific">Caldibacillus debilis</name>
    <dbReference type="NCBI Taxonomy" id="301148"/>
    <lineage>
        <taxon>Bacteria</taxon>
        <taxon>Bacillati</taxon>
        <taxon>Bacillota</taxon>
        <taxon>Bacilli</taxon>
        <taxon>Bacillales</taxon>
        <taxon>Bacillaceae</taxon>
        <taxon>Caldibacillus</taxon>
    </lineage>
</organism>
<feature type="coiled-coil region" evidence="13">
    <location>
        <begin position="93"/>
        <end position="122"/>
    </location>
</feature>
<accession>A0A150L5P3</accession>
<keyword evidence="13" id="KW-0175">Coiled coil</keyword>
<evidence type="ECO:0000256" key="1">
    <source>
        <dbReference type="ARBA" id="ARBA00004651"/>
    </source>
</evidence>